<dbReference type="AlphaFoldDB" id="A0A6J8BWT9"/>
<gene>
    <name evidence="1" type="ORF">MCOR_22980</name>
</gene>
<protein>
    <submittedName>
        <fullName evidence="1">Uncharacterized protein</fullName>
    </submittedName>
</protein>
<name>A0A6J8BWT9_MYTCO</name>
<dbReference type="Proteomes" id="UP000507470">
    <property type="component" value="Unassembled WGS sequence"/>
</dbReference>
<keyword evidence="2" id="KW-1185">Reference proteome</keyword>
<accession>A0A6J8BWT9</accession>
<evidence type="ECO:0000313" key="1">
    <source>
        <dbReference type="EMBL" id="CAC5387681.1"/>
    </source>
</evidence>
<proteinExistence type="predicted"/>
<sequence>MAINAVEVVVVVEGNGLPPVAPRVRTYVDNQMNRRLRRVGMPYGYVAPRVEAPRCSRRLLGLEPEPVLVPVASPELPRNDQPEHFEAVVPRARLFSAMVPEPAIQVAGEVIIDEDDMVEVEPAGEELSVLESTLEEEEVFELSVEASVLLGMDTMVEDPADWFLEETVSFLPTEEETVVFEEVVDEDATTNHAEETVWYGPEEVEVPATPVTPYVVIGNDVGVPLDWEVIPAPVVEVAPVPQVAGRFAGWRQVARVLGSLVTSYQIVSAV</sequence>
<organism evidence="1 2">
    <name type="scientific">Mytilus coruscus</name>
    <name type="common">Sea mussel</name>
    <dbReference type="NCBI Taxonomy" id="42192"/>
    <lineage>
        <taxon>Eukaryota</taxon>
        <taxon>Metazoa</taxon>
        <taxon>Spiralia</taxon>
        <taxon>Lophotrochozoa</taxon>
        <taxon>Mollusca</taxon>
        <taxon>Bivalvia</taxon>
        <taxon>Autobranchia</taxon>
        <taxon>Pteriomorphia</taxon>
        <taxon>Mytilida</taxon>
        <taxon>Mytiloidea</taxon>
        <taxon>Mytilidae</taxon>
        <taxon>Mytilinae</taxon>
        <taxon>Mytilus</taxon>
    </lineage>
</organism>
<dbReference type="EMBL" id="CACVKT020004020">
    <property type="protein sequence ID" value="CAC5387681.1"/>
    <property type="molecule type" value="Genomic_DNA"/>
</dbReference>
<reference evidence="1 2" key="1">
    <citation type="submission" date="2020-06" db="EMBL/GenBank/DDBJ databases">
        <authorList>
            <person name="Li R."/>
            <person name="Bekaert M."/>
        </authorList>
    </citation>
    <scope>NUCLEOTIDE SEQUENCE [LARGE SCALE GENOMIC DNA]</scope>
    <source>
        <strain evidence="2">wild</strain>
    </source>
</reference>
<evidence type="ECO:0000313" key="2">
    <source>
        <dbReference type="Proteomes" id="UP000507470"/>
    </source>
</evidence>
<dbReference type="OrthoDB" id="6130686at2759"/>